<dbReference type="Pfam" id="PF00572">
    <property type="entry name" value="Ribosomal_L13"/>
    <property type="match status" value="1"/>
</dbReference>
<dbReference type="Gene3D" id="3.90.1180.10">
    <property type="entry name" value="Ribosomal protein L13"/>
    <property type="match status" value="1"/>
</dbReference>
<evidence type="ECO:0000313" key="5">
    <source>
        <dbReference type="EMBL" id="OGZ05135.1"/>
    </source>
</evidence>
<dbReference type="GO" id="GO:0017148">
    <property type="term" value="P:negative regulation of translation"/>
    <property type="evidence" value="ECO:0007669"/>
    <property type="project" value="TreeGrafter"/>
</dbReference>
<evidence type="ECO:0000256" key="4">
    <source>
        <dbReference type="ARBA" id="ARBA00035499"/>
    </source>
</evidence>
<dbReference type="GO" id="GO:0006412">
    <property type="term" value="P:translation"/>
    <property type="evidence" value="ECO:0007669"/>
    <property type="project" value="InterPro"/>
</dbReference>
<proteinExistence type="inferred from homology"/>
<dbReference type="EMBL" id="MHLI01000015">
    <property type="protein sequence ID" value="OGZ05135.1"/>
    <property type="molecule type" value="Genomic_DNA"/>
</dbReference>
<keyword evidence="2" id="KW-0689">Ribosomal protein</keyword>
<dbReference type="GO" id="GO:0003735">
    <property type="term" value="F:structural constituent of ribosome"/>
    <property type="evidence" value="ECO:0007669"/>
    <property type="project" value="InterPro"/>
</dbReference>
<dbReference type="PANTHER" id="PTHR11545:SF2">
    <property type="entry name" value="LARGE RIBOSOMAL SUBUNIT PROTEIN UL13M"/>
    <property type="match status" value="1"/>
</dbReference>
<protein>
    <recommendedName>
        <fullName evidence="4">50S ribosomal protein L13</fullName>
    </recommendedName>
</protein>
<dbReference type="GO" id="GO:0005840">
    <property type="term" value="C:ribosome"/>
    <property type="evidence" value="ECO:0007669"/>
    <property type="project" value="UniProtKB-KW"/>
</dbReference>
<keyword evidence="3" id="KW-0687">Ribonucleoprotein</keyword>
<dbReference type="AlphaFoldDB" id="A0A1G2CUU1"/>
<dbReference type="InterPro" id="IPR005822">
    <property type="entry name" value="Ribosomal_uL13"/>
</dbReference>
<reference evidence="5 6" key="1">
    <citation type="journal article" date="2016" name="Nat. Commun.">
        <title>Thousands of microbial genomes shed light on interconnected biogeochemical processes in an aquifer system.</title>
        <authorList>
            <person name="Anantharaman K."/>
            <person name="Brown C.T."/>
            <person name="Hug L.A."/>
            <person name="Sharon I."/>
            <person name="Castelle C.J."/>
            <person name="Probst A.J."/>
            <person name="Thomas B.C."/>
            <person name="Singh A."/>
            <person name="Wilkins M.J."/>
            <person name="Karaoz U."/>
            <person name="Brodie E.L."/>
            <person name="Williams K.H."/>
            <person name="Hubbard S.S."/>
            <person name="Banfield J.F."/>
        </authorList>
    </citation>
    <scope>NUCLEOTIDE SEQUENCE [LARGE SCALE GENOMIC DNA]</scope>
</reference>
<evidence type="ECO:0000256" key="2">
    <source>
        <dbReference type="ARBA" id="ARBA00022980"/>
    </source>
</evidence>
<dbReference type="CDD" id="cd00392">
    <property type="entry name" value="Ribosomal_L13"/>
    <property type="match status" value="1"/>
</dbReference>
<accession>A0A1G2CUU1</accession>
<comment type="similarity">
    <text evidence="1">Belongs to the universal ribosomal protein uL13 family.</text>
</comment>
<dbReference type="GO" id="GO:0003729">
    <property type="term" value="F:mRNA binding"/>
    <property type="evidence" value="ECO:0007669"/>
    <property type="project" value="TreeGrafter"/>
</dbReference>
<evidence type="ECO:0000256" key="3">
    <source>
        <dbReference type="ARBA" id="ARBA00023274"/>
    </source>
</evidence>
<dbReference type="PANTHER" id="PTHR11545">
    <property type="entry name" value="RIBOSOMAL PROTEIN L13"/>
    <property type="match status" value="1"/>
</dbReference>
<dbReference type="InterPro" id="IPR036899">
    <property type="entry name" value="Ribosomal_uL13_sf"/>
</dbReference>
<gene>
    <name evidence="5" type="ORF">A2845_02335</name>
</gene>
<evidence type="ECO:0000256" key="1">
    <source>
        <dbReference type="ARBA" id="ARBA00006227"/>
    </source>
</evidence>
<name>A0A1G2CUU1_9BACT</name>
<organism evidence="5 6">
    <name type="scientific">Candidatus Lloydbacteria bacterium RIFCSPHIGHO2_01_FULL_49_22</name>
    <dbReference type="NCBI Taxonomy" id="1798658"/>
    <lineage>
        <taxon>Bacteria</taxon>
        <taxon>Candidatus Lloydiibacteriota</taxon>
    </lineage>
</organism>
<dbReference type="InterPro" id="IPR005823">
    <property type="entry name" value="Ribosomal_uL13_bac-type"/>
</dbReference>
<dbReference type="GO" id="GO:1990904">
    <property type="term" value="C:ribonucleoprotein complex"/>
    <property type="evidence" value="ECO:0007669"/>
    <property type="project" value="UniProtKB-KW"/>
</dbReference>
<evidence type="ECO:0000313" key="6">
    <source>
        <dbReference type="Proteomes" id="UP000177122"/>
    </source>
</evidence>
<dbReference type="PIRSF" id="PIRSF002181">
    <property type="entry name" value="Ribosomal_L13"/>
    <property type="match status" value="1"/>
</dbReference>
<dbReference type="Proteomes" id="UP000177122">
    <property type="component" value="Unassembled WGS sequence"/>
</dbReference>
<dbReference type="SUPFAM" id="SSF52161">
    <property type="entry name" value="Ribosomal protein L13"/>
    <property type="match status" value="1"/>
</dbReference>
<comment type="caution">
    <text evidence="5">The sequence shown here is derived from an EMBL/GenBank/DDBJ whole genome shotgun (WGS) entry which is preliminary data.</text>
</comment>
<sequence>MEHVIDATGRALGRVASEAASVLLAKNTTSGAKNVVANVTVRVKNASALSISDKKMKQKTYHSHSGYLGSDRALTLSHIIEKKGHGEAIIRAVKGMLPTNTLRDKRLKHLIIED</sequence>